<dbReference type="PANTHER" id="PTHR12419:SF4">
    <property type="entry name" value="OTU DOMAIN-CONTAINING PROTEIN 5"/>
    <property type="match status" value="1"/>
</dbReference>
<comment type="catalytic activity">
    <reaction evidence="1">
        <text>Thiol-dependent hydrolysis of ester, thioester, amide, peptide and isopeptide bonds formed by the C-terminal Gly of ubiquitin (a 76-residue protein attached to proteins as an intracellular targeting signal).</text>
        <dbReference type="EC" id="3.4.19.12"/>
    </reaction>
</comment>
<evidence type="ECO:0000256" key="5">
    <source>
        <dbReference type="ARBA" id="ARBA00022786"/>
    </source>
</evidence>
<dbReference type="InterPro" id="IPR003323">
    <property type="entry name" value="OTU_dom"/>
</dbReference>
<dbReference type="CDD" id="cd22752">
    <property type="entry name" value="OTU_OTUD5-like"/>
    <property type="match status" value="1"/>
</dbReference>
<keyword evidence="4" id="KW-0645">Protease</keyword>
<evidence type="ECO:0000256" key="2">
    <source>
        <dbReference type="ARBA" id="ARBA00010407"/>
    </source>
</evidence>
<keyword evidence="12" id="KW-1185">Reference proteome</keyword>
<name>A0A3M0LB47_HIRRU</name>
<dbReference type="Proteomes" id="UP000269221">
    <property type="component" value="Unassembled WGS sequence"/>
</dbReference>
<dbReference type="Gene3D" id="3.90.70.80">
    <property type="match status" value="1"/>
</dbReference>
<evidence type="ECO:0000256" key="9">
    <source>
        <dbReference type="SAM" id="MobiDB-lite"/>
    </source>
</evidence>
<evidence type="ECO:0000256" key="3">
    <source>
        <dbReference type="ARBA" id="ARBA00012759"/>
    </source>
</evidence>
<proteinExistence type="inferred from homology"/>
<dbReference type="GO" id="GO:0006508">
    <property type="term" value="P:proteolysis"/>
    <property type="evidence" value="ECO:0007669"/>
    <property type="project" value="UniProtKB-KW"/>
</dbReference>
<dbReference type="EC" id="3.4.19.12" evidence="3"/>
<dbReference type="STRING" id="333673.A0A3M0LB47"/>
<comment type="similarity">
    <text evidence="2">Belongs to the peptidase C85 family.</text>
</comment>
<sequence>MGLGPACGSPGPDEAGGGYNSEDEYEAGRVEMDPATAEQQEHRFEKALREKKGFIIKRMKEDGACLFRAVADQVYGDQDMHEVVRKHCMDYLMKNQGYPSVPLSPVTPCPLSPSQMKNADYFSNYVTEDFTTYINRKRKSTCHGNHIEMQAMAEMYNRPVEVYQYGTEPINTFHGIQHNEDEPIRVSYHRNIHYNSVVNPNKATIGVGLGLPSFKTGGTRGDPDLGLAEQSLMKNAIKTSEESWIEQQMLEDKKRATDWEATNEAIEEQPRKASATCSSATAAAASGLEEWSDPVPLSPCPHVPMSRGHSVVTLWSLCGHCGHSVVTLVSPQPRKASATCSSATAAAASGLEEWSDPVPVSPCPHVPWSLCGHCGHSVVTVVTLVSLVSPQPRKASATCSSATAAAASGLEEWSDPVPVSPVPMSHGHCGHSVVTLWSLWCPLWSLCGHSVVTLVSPQPRKASATCSSATAAAASGLEEWSDPVPLSPCPHVPMSRGHSVVTLWSLCGHCGHSVVTLVSPQPRKASATCSSATAAAASGLEEWSDPVPLSPCPHVPMSRGHSVVTLWSLCGHCGHSVVTLVSPQPRKASATCSSATAAAASGLEEWSLNDWEDDEILASVLAVSQQEYLETMKTSRHRDPAPDKS</sequence>
<dbReference type="PROSITE" id="PS50802">
    <property type="entry name" value="OTU"/>
    <property type="match status" value="1"/>
</dbReference>
<dbReference type="GO" id="GO:0016579">
    <property type="term" value="P:protein deubiquitination"/>
    <property type="evidence" value="ECO:0007669"/>
    <property type="project" value="TreeGrafter"/>
</dbReference>
<evidence type="ECO:0000313" key="12">
    <source>
        <dbReference type="Proteomes" id="UP000269221"/>
    </source>
</evidence>
<accession>A0A3M0LB47</accession>
<evidence type="ECO:0000256" key="8">
    <source>
        <dbReference type="ARBA" id="ARBA00033460"/>
    </source>
</evidence>
<gene>
    <name evidence="11" type="ORF">DUI87_00356</name>
</gene>
<dbReference type="Pfam" id="PF02338">
    <property type="entry name" value="OTU"/>
    <property type="match status" value="1"/>
</dbReference>
<evidence type="ECO:0000256" key="6">
    <source>
        <dbReference type="ARBA" id="ARBA00022801"/>
    </source>
</evidence>
<feature type="domain" description="OTU" evidence="10">
    <location>
        <begin position="54"/>
        <end position="200"/>
    </location>
</feature>
<dbReference type="EMBL" id="QRBI01000054">
    <property type="protein sequence ID" value="RMC22638.1"/>
    <property type="molecule type" value="Genomic_DNA"/>
</dbReference>
<organism evidence="11 12">
    <name type="scientific">Hirundo rustica rustica</name>
    <dbReference type="NCBI Taxonomy" id="333673"/>
    <lineage>
        <taxon>Eukaryota</taxon>
        <taxon>Metazoa</taxon>
        <taxon>Chordata</taxon>
        <taxon>Craniata</taxon>
        <taxon>Vertebrata</taxon>
        <taxon>Euteleostomi</taxon>
        <taxon>Archelosauria</taxon>
        <taxon>Archosauria</taxon>
        <taxon>Dinosauria</taxon>
        <taxon>Saurischia</taxon>
        <taxon>Theropoda</taxon>
        <taxon>Coelurosauria</taxon>
        <taxon>Aves</taxon>
        <taxon>Neognathae</taxon>
        <taxon>Neoaves</taxon>
        <taxon>Telluraves</taxon>
        <taxon>Australaves</taxon>
        <taxon>Passeriformes</taxon>
        <taxon>Sylvioidea</taxon>
        <taxon>Hirundinidae</taxon>
        <taxon>Hirundo</taxon>
    </lineage>
</organism>
<dbReference type="OrthoDB" id="409956at2759"/>
<evidence type="ECO:0000313" key="11">
    <source>
        <dbReference type="EMBL" id="RMC22638.1"/>
    </source>
</evidence>
<evidence type="ECO:0000256" key="4">
    <source>
        <dbReference type="ARBA" id="ARBA00022670"/>
    </source>
</evidence>
<evidence type="ECO:0000256" key="7">
    <source>
        <dbReference type="ARBA" id="ARBA00022807"/>
    </source>
</evidence>
<dbReference type="GO" id="GO:0061578">
    <property type="term" value="F:K63-linked deubiquitinase activity"/>
    <property type="evidence" value="ECO:0007669"/>
    <property type="project" value="TreeGrafter"/>
</dbReference>
<evidence type="ECO:0000259" key="10">
    <source>
        <dbReference type="PROSITE" id="PS50802"/>
    </source>
</evidence>
<keyword evidence="5" id="KW-0833">Ubl conjugation pathway</keyword>
<dbReference type="PANTHER" id="PTHR12419">
    <property type="entry name" value="OTU DOMAIN CONTAINING PROTEIN"/>
    <property type="match status" value="1"/>
</dbReference>
<comment type="caution">
    <text evidence="11">The sequence shown here is derived from an EMBL/GenBank/DDBJ whole genome shotgun (WGS) entry which is preliminary data.</text>
</comment>
<evidence type="ECO:0000256" key="1">
    <source>
        <dbReference type="ARBA" id="ARBA00000707"/>
    </source>
</evidence>
<dbReference type="GO" id="GO:0004843">
    <property type="term" value="F:cysteine-type deubiquitinase activity"/>
    <property type="evidence" value="ECO:0007669"/>
    <property type="project" value="UniProtKB-EC"/>
</dbReference>
<feature type="region of interest" description="Disordered" evidence="9">
    <location>
        <begin position="1"/>
        <end position="36"/>
    </location>
</feature>
<dbReference type="InterPro" id="IPR038765">
    <property type="entry name" value="Papain-like_cys_pep_sf"/>
</dbReference>
<reference evidence="11 12" key="1">
    <citation type="submission" date="2018-07" db="EMBL/GenBank/DDBJ databases">
        <title>A high quality draft genome assembly of the barn swallow (H. rustica rustica).</title>
        <authorList>
            <person name="Formenti G."/>
            <person name="Chiara M."/>
            <person name="Poveda L."/>
            <person name="Francoijs K.-J."/>
            <person name="Bonisoli-Alquati A."/>
            <person name="Canova L."/>
            <person name="Gianfranceschi L."/>
            <person name="Horner D.S."/>
            <person name="Saino N."/>
        </authorList>
    </citation>
    <scope>NUCLEOTIDE SEQUENCE [LARGE SCALE GENOMIC DNA]</scope>
    <source>
        <strain evidence="11">Chelidonia</strain>
        <tissue evidence="11">Blood</tissue>
    </source>
</reference>
<dbReference type="InterPro" id="IPR050704">
    <property type="entry name" value="Peptidase_C85-like"/>
</dbReference>
<dbReference type="SUPFAM" id="SSF54001">
    <property type="entry name" value="Cysteine proteinases"/>
    <property type="match status" value="2"/>
</dbReference>
<keyword evidence="7" id="KW-0788">Thiol protease</keyword>
<dbReference type="AlphaFoldDB" id="A0A3M0LB47"/>
<protein>
    <recommendedName>
        <fullName evidence="3">ubiquitinyl hydrolase 1</fullName>
        <ecNumber evidence="3">3.4.19.12</ecNumber>
    </recommendedName>
    <alternativeName>
        <fullName evidence="8">Deubiquitinating enzyme A</fullName>
    </alternativeName>
</protein>
<keyword evidence="6" id="KW-0378">Hydrolase</keyword>